<dbReference type="STRING" id="198616.SAMN05216193_116100"/>
<dbReference type="EMBL" id="FNIJ01000016">
    <property type="protein sequence ID" value="SDO82909.1"/>
    <property type="molecule type" value="Genomic_DNA"/>
</dbReference>
<feature type="DNA-binding region" description="H-T-H motif" evidence="5">
    <location>
        <begin position="32"/>
        <end position="51"/>
    </location>
</feature>
<dbReference type="FunFam" id="1.10.10.60:FF:000141">
    <property type="entry name" value="TetR family transcriptional regulator"/>
    <property type="match status" value="1"/>
</dbReference>
<keyword evidence="8" id="KW-1185">Reference proteome</keyword>
<reference evidence="8" key="1">
    <citation type="submission" date="2016-10" db="EMBL/GenBank/DDBJ databases">
        <authorList>
            <person name="Varghese N."/>
            <person name="Submissions S."/>
        </authorList>
    </citation>
    <scope>NUCLEOTIDE SEQUENCE [LARGE SCALE GENOMIC DNA]</scope>
    <source>
        <strain evidence="8">JCM 21621</strain>
    </source>
</reference>
<dbReference type="PANTHER" id="PTHR30055">
    <property type="entry name" value="HTH-TYPE TRANSCRIPTIONAL REGULATOR RUTR"/>
    <property type="match status" value="1"/>
</dbReference>
<dbReference type="PROSITE" id="PS01081">
    <property type="entry name" value="HTH_TETR_1"/>
    <property type="match status" value="1"/>
</dbReference>
<evidence type="ECO:0000256" key="5">
    <source>
        <dbReference type="PROSITE-ProRule" id="PRU00335"/>
    </source>
</evidence>
<dbReference type="Gene3D" id="1.10.357.10">
    <property type="entry name" value="Tetracycline Repressor, domain 2"/>
    <property type="match status" value="1"/>
</dbReference>
<dbReference type="SUPFAM" id="SSF46689">
    <property type="entry name" value="Homeodomain-like"/>
    <property type="match status" value="1"/>
</dbReference>
<dbReference type="PANTHER" id="PTHR30055:SF240">
    <property type="entry name" value="HTH-TYPE TRANSCRIPTIONAL REGULATOR ACRR"/>
    <property type="match status" value="1"/>
</dbReference>
<dbReference type="InterPro" id="IPR009057">
    <property type="entry name" value="Homeodomain-like_sf"/>
</dbReference>
<accession>A0A1H0MR34</accession>
<keyword evidence="3 5" id="KW-0238">DNA-binding</keyword>
<dbReference type="GO" id="GO:0045892">
    <property type="term" value="P:negative regulation of DNA-templated transcription"/>
    <property type="evidence" value="ECO:0007669"/>
    <property type="project" value="UniProtKB-ARBA"/>
</dbReference>
<evidence type="ECO:0000313" key="7">
    <source>
        <dbReference type="EMBL" id="SDO82909.1"/>
    </source>
</evidence>
<dbReference type="Pfam" id="PF00440">
    <property type="entry name" value="TetR_N"/>
    <property type="match status" value="1"/>
</dbReference>
<organism evidence="7 8">
    <name type="scientific">Pseudomonas jinjuensis</name>
    <dbReference type="NCBI Taxonomy" id="198616"/>
    <lineage>
        <taxon>Bacteria</taxon>
        <taxon>Pseudomonadati</taxon>
        <taxon>Pseudomonadota</taxon>
        <taxon>Gammaproteobacteria</taxon>
        <taxon>Pseudomonadales</taxon>
        <taxon>Pseudomonadaceae</taxon>
        <taxon>Pseudomonas</taxon>
    </lineage>
</organism>
<name>A0A1H0MR34_9PSED</name>
<keyword evidence="1" id="KW-0678">Repressor</keyword>
<dbReference type="PRINTS" id="PR00455">
    <property type="entry name" value="HTHTETR"/>
</dbReference>
<evidence type="ECO:0000259" key="6">
    <source>
        <dbReference type="PROSITE" id="PS50977"/>
    </source>
</evidence>
<dbReference type="Proteomes" id="UP000242957">
    <property type="component" value="Unassembled WGS sequence"/>
</dbReference>
<feature type="domain" description="HTH tetR-type" evidence="6">
    <location>
        <begin position="9"/>
        <end position="69"/>
    </location>
</feature>
<evidence type="ECO:0000256" key="1">
    <source>
        <dbReference type="ARBA" id="ARBA00022491"/>
    </source>
</evidence>
<dbReference type="AlphaFoldDB" id="A0A1H0MR34"/>
<dbReference type="InterPro" id="IPR036271">
    <property type="entry name" value="Tet_transcr_reg_TetR-rel_C_sf"/>
</dbReference>
<dbReference type="RefSeq" id="WP_084313468.1">
    <property type="nucleotide sequence ID" value="NZ_FNIJ01000016.1"/>
</dbReference>
<dbReference type="PROSITE" id="PS50977">
    <property type="entry name" value="HTH_TETR_2"/>
    <property type="match status" value="1"/>
</dbReference>
<dbReference type="GO" id="GO:0003700">
    <property type="term" value="F:DNA-binding transcription factor activity"/>
    <property type="evidence" value="ECO:0007669"/>
    <property type="project" value="TreeGrafter"/>
</dbReference>
<dbReference type="GO" id="GO:0000976">
    <property type="term" value="F:transcription cis-regulatory region binding"/>
    <property type="evidence" value="ECO:0007669"/>
    <property type="project" value="TreeGrafter"/>
</dbReference>
<evidence type="ECO:0000313" key="8">
    <source>
        <dbReference type="Proteomes" id="UP000242957"/>
    </source>
</evidence>
<evidence type="ECO:0000256" key="3">
    <source>
        <dbReference type="ARBA" id="ARBA00023125"/>
    </source>
</evidence>
<dbReference type="Pfam" id="PF08361">
    <property type="entry name" value="TetR_C_2"/>
    <property type="match status" value="1"/>
</dbReference>
<dbReference type="InterPro" id="IPR013572">
    <property type="entry name" value="Tscrpt_reg_MAATS_C"/>
</dbReference>
<dbReference type="SUPFAM" id="SSF48498">
    <property type="entry name" value="Tetracyclin repressor-like, C-terminal domain"/>
    <property type="match status" value="1"/>
</dbReference>
<dbReference type="InterPro" id="IPR023772">
    <property type="entry name" value="DNA-bd_HTH_TetR-type_CS"/>
</dbReference>
<gene>
    <name evidence="7" type="ORF">SAMN05216193_116100</name>
</gene>
<evidence type="ECO:0000256" key="4">
    <source>
        <dbReference type="ARBA" id="ARBA00023163"/>
    </source>
</evidence>
<evidence type="ECO:0000256" key="2">
    <source>
        <dbReference type="ARBA" id="ARBA00023015"/>
    </source>
</evidence>
<proteinExistence type="predicted"/>
<dbReference type="InterPro" id="IPR001647">
    <property type="entry name" value="HTH_TetR"/>
</dbReference>
<sequence>MRRTKEDSEKTRQTILDSAERLFLERGVSNTSLEQIAKAAGVTRGAVYWHFQNKAHLFNDMLNQVRLPPEQLALRLSGCGGHDPVRSLFDLCVEVVENLARDEQRRRVFTILMLRCEFTEELREAEMRHNAFIRQFIDLCEQLFSDDACRERLVPGVTPHTASRAVHAMVLGLFSDWLRDPELFDPLRETGELFDTLFRGLIRDWRR</sequence>
<dbReference type="OrthoDB" id="5816932at2"/>
<dbReference type="InterPro" id="IPR050109">
    <property type="entry name" value="HTH-type_TetR-like_transc_reg"/>
</dbReference>
<keyword evidence="4" id="KW-0804">Transcription</keyword>
<keyword evidence="2" id="KW-0805">Transcription regulation</keyword>
<protein>
    <submittedName>
        <fullName evidence="7">Transcriptional regulator, TetR family</fullName>
    </submittedName>
</protein>
<dbReference type="FunFam" id="1.10.357.10:FF:000003">
    <property type="entry name" value="HTH-type transcriptional regulator AcrR"/>
    <property type="match status" value="1"/>
</dbReference>